<dbReference type="Pfam" id="PF00226">
    <property type="entry name" value="DnaJ"/>
    <property type="match status" value="1"/>
</dbReference>
<dbReference type="HOGENOM" id="CLU_590090_0_0_12"/>
<proteinExistence type="predicted"/>
<evidence type="ECO:0000259" key="2">
    <source>
        <dbReference type="PROSITE" id="PS50076"/>
    </source>
</evidence>
<organism evidence="3">
    <name type="scientific">Treponema denticola H1-T</name>
    <dbReference type="NCBI Taxonomy" id="999431"/>
    <lineage>
        <taxon>Bacteria</taxon>
        <taxon>Pseudomonadati</taxon>
        <taxon>Spirochaetota</taxon>
        <taxon>Spirochaetia</taxon>
        <taxon>Spirochaetales</taxon>
        <taxon>Treponemataceae</taxon>
        <taxon>Treponema</taxon>
    </lineage>
</organism>
<feature type="region of interest" description="Disordered" evidence="1">
    <location>
        <begin position="17"/>
        <end position="51"/>
    </location>
</feature>
<dbReference type="SMART" id="SM00271">
    <property type="entry name" value="DnaJ"/>
    <property type="match status" value="1"/>
</dbReference>
<dbReference type="SUPFAM" id="SSF46565">
    <property type="entry name" value="Chaperone J-domain"/>
    <property type="match status" value="1"/>
</dbReference>
<dbReference type="RefSeq" id="WP_002686750.1">
    <property type="nucleotide sequence ID" value="NZ_CM001794.1"/>
</dbReference>
<dbReference type="PATRIC" id="fig|999431.4.peg.78"/>
<name>M2BFD5_TREDN</name>
<protein>
    <recommendedName>
        <fullName evidence="2">J domain-containing protein</fullName>
    </recommendedName>
</protein>
<comment type="caution">
    <text evidence="3">The sequence shown here is derived from an EMBL/GenBank/DDBJ whole genome shotgun (WGS) entry which is preliminary data.</text>
</comment>
<dbReference type="CDD" id="cd06257">
    <property type="entry name" value="DnaJ"/>
    <property type="match status" value="1"/>
</dbReference>
<feature type="region of interest" description="Disordered" evidence="1">
    <location>
        <begin position="112"/>
        <end position="192"/>
    </location>
</feature>
<evidence type="ECO:0000256" key="1">
    <source>
        <dbReference type="SAM" id="MobiDB-lite"/>
    </source>
</evidence>
<feature type="domain" description="J" evidence="2">
    <location>
        <begin position="433"/>
        <end position="508"/>
    </location>
</feature>
<dbReference type="EMBL" id="AGDW01000001">
    <property type="protein sequence ID" value="EMB34536.1"/>
    <property type="molecule type" value="Genomic_DNA"/>
</dbReference>
<reference evidence="3" key="1">
    <citation type="submission" date="2012-01" db="EMBL/GenBank/DDBJ databases">
        <title>The Genome Sequence of Treponema denticola H1-T.</title>
        <authorList>
            <consortium name="The Broad Institute Genome Sequencing Platform"/>
            <person name="Earl A."/>
            <person name="Ward D."/>
            <person name="Feldgarden M."/>
            <person name="Gevers D."/>
            <person name="Blanton J.M."/>
            <person name="Fenno C.J."/>
            <person name="Baranova O.V."/>
            <person name="Mathney J."/>
            <person name="Dewhirst F.E."/>
            <person name="Izard J."/>
            <person name="Young S.K."/>
            <person name="Zeng Q."/>
            <person name="Gargeya S."/>
            <person name="Fitzgerald M."/>
            <person name="Haas B."/>
            <person name="Abouelleil A."/>
            <person name="Alvarado L."/>
            <person name="Arachchi H.M."/>
            <person name="Berlin A."/>
            <person name="Chapman S.B."/>
            <person name="Gearin G."/>
            <person name="Goldberg J."/>
            <person name="Griggs A."/>
            <person name="Gujja S."/>
            <person name="Hansen M."/>
            <person name="Heiman D."/>
            <person name="Howarth C."/>
            <person name="Larimer J."/>
            <person name="Lui A."/>
            <person name="MacDonald P.J.P."/>
            <person name="McCowen C."/>
            <person name="Montmayeur A."/>
            <person name="Murphy C."/>
            <person name="Neiman D."/>
            <person name="Pearson M."/>
            <person name="Priest M."/>
            <person name="Roberts A."/>
            <person name="Saif S."/>
            <person name="Shea T."/>
            <person name="Sisk P."/>
            <person name="Stolte C."/>
            <person name="Sykes S."/>
            <person name="Wortman J."/>
            <person name="Nusbaum C."/>
            <person name="Birren B."/>
        </authorList>
    </citation>
    <scope>NUCLEOTIDE SEQUENCE [LARGE SCALE GENOMIC DNA]</scope>
    <source>
        <strain evidence="3">H1-T</strain>
    </source>
</reference>
<dbReference type="Proteomes" id="UP000011708">
    <property type="component" value="Chromosome"/>
</dbReference>
<dbReference type="Gene3D" id="1.10.287.110">
    <property type="entry name" value="DnaJ domain"/>
    <property type="match status" value="1"/>
</dbReference>
<evidence type="ECO:0000313" key="3">
    <source>
        <dbReference type="EMBL" id="EMB34536.1"/>
    </source>
</evidence>
<dbReference type="PROSITE" id="PS50076">
    <property type="entry name" value="DNAJ_2"/>
    <property type="match status" value="1"/>
</dbReference>
<accession>M2BFD5</accession>
<feature type="compositionally biased region" description="Basic and acidic residues" evidence="1">
    <location>
        <begin position="17"/>
        <end position="45"/>
    </location>
</feature>
<gene>
    <name evidence="3" type="ORF">HMPREF9725_00075</name>
</gene>
<dbReference type="AlphaFoldDB" id="M2BFD5"/>
<sequence>MHLDFWNNKKRAEEFARNEYEKSQKENRIKREQEKRIKKTERNLDKSAAINKQSIDVLQQSLESEQELQQKIDTFNKQVAEFQKKLDENQRLQEQLQIKQTQLSSWEEDLKNRAEANRKEEMSIHIRSESVKKDEQRVAKKDTDLESERQNIKDERISMKERVAKAEKAEKEYTEKKDEYIERQKSADEQKREFEDKLKDLDSREEKCKSLEEDISRRLFDVETKERNFSSTEKTILKAFEVEKEHWETERAEIENNLNEKIKEYDRRLADMEAMTETMDNIAFDDSEDGKKAKIVVKETIRMAMKTLEENLQKFKELDEKYASGTFKGFSIPIDEISSVNEELKSQYEAVKEHTESTGLDFSVWLEKIETCILEADKNFKSFFFAECYRNAVEGLSYCKGYSDIINILNEYADSSESSEENASDESDSEWEDYYEFLFENDYDCSFDYTQLNENDLKKQYRKMAKKYHPDAASDEDLAEYTEITTHLNRIWEELSDSGRRTEYDSTYLENRNSHQAA</sequence>
<dbReference type="InterPro" id="IPR036869">
    <property type="entry name" value="J_dom_sf"/>
</dbReference>
<dbReference type="InterPro" id="IPR001623">
    <property type="entry name" value="DnaJ_domain"/>
</dbReference>